<dbReference type="AlphaFoldDB" id="A0A537KMI1"/>
<comment type="caution">
    <text evidence="2">The sequence shown here is derived from an EMBL/GenBank/DDBJ whole genome shotgun (WGS) entry which is preliminary data.</text>
</comment>
<evidence type="ECO:0000313" key="2">
    <source>
        <dbReference type="EMBL" id="TMI96980.1"/>
    </source>
</evidence>
<sequence length="29" mass="3378">MSIQPDWLIWARKLQALAQTGLTYAQNPY</sequence>
<evidence type="ECO:0000313" key="3">
    <source>
        <dbReference type="Proteomes" id="UP000319353"/>
    </source>
</evidence>
<proteinExistence type="predicted"/>
<name>A0A537KMI1_9BACT</name>
<dbReference type="InterPro" id="IPR059176">
    <property type="entry name" value="UDP-X_N"/>
</dbReference>
<feature type="non-terminal residue" evidence="2">
    <location>
        <position position="29"/>
    </location>
</feature>
<protein>
    <submittedName>
        <fullName evidence="2">ADP-ribose pyrophosphatase</fullName>
    </submittedName>
</protein>
<organism evidence="2 3">
    <name type="scientific">Candidatus Segetimicrobium genomatis</name>
    <dbReference type="NCBI Taxonomy" id="2569760"/>
    <lineage>
        <taxon>Bacteria</taxon>
        <taxon>Bacillati</taxon>
        <taxon>Candidatus Sysuimicrobiota</taxon>
        <taxon>Candidatus Sysuimicrobiia</taxon>
        <taxon>Candidatus Sysuimicrobiales</taxon>
        <taxon>Candidatus Segetimicrobiaceae</taxon>
        <taxon>Candidatus Segetimicrobium</taxon>
    </lineage>
</organism>
<reference evidence="2 3" key="1">
    <citation type="journal article" date="2019" name="Nat. Microbiol.">
        <title>Mediterranean grassland soil C-N compound turnover is dependent on rainfall and depth, and is mediated by genomically divergent microorganisms.</title>
        <authorList>
            <person name="Diamond S."/>
            <person name="Andeer P.F."/>
            <person name="Li Z."/>
            <person name="Crits-Christoph A."/>
            <person name="Burstein D."/>
            <person name="Anantharaman K."/>
            <person name="Lane K.R."/>
            <person name="Thomas B.C."/>
            <person name="Pan C."/>
            <person name="Northen T.R."/>
            <person name="Banfield J.F."/>
        </authorList>
    </citation>
    <scope>NUCLEOTIDE SEQUENCE [LARGE SCALE GENOMIC DNA]</scope>
    <source>
        <strain evidence="2">NP_4</strain>
    </source>
</reference>
<evidence type="ECO:0000259" key="1">
    <source>
        <dbReference type="Pfam" id="PF12535"/>
    </source>
</evidence>
<gene>
    <name evidence="2" type="ORF">E6H01_13535</name>
</gene>
<dbReference type="Gene3D" id="6.10.250.1120">
    <property type="match status" value="1"/>
</dbReference>
<dbReference type="Proteomes" id="UP000319353">
    <property type="component" value="Unassembled WGS sequence"/>
</dbReference>
<accession>A0A537KMI1</accession>
<dbReference type="EMBL" id="VBAL01000232">
    <property type="protein sequence ID" value="TMI96980.1"/>
    <property type="molecule type" value="Genomic_DNA"/>
</dbReference>
<dbReference type="Pfam" id="PF12535">
    <property type="entry name" value="Nudix_N"/>
    <property type="match status" value="1"/>
</dbReference>
<feature type="domain" description="UDP-X diphosphatase-like N-terminal oligomerisation" evidence="1">
    <location>
        <begin position="5"/>
        <end position="29"/>
    </location>
</feature>